<gene>
    <name evidence="2" type="ORF">BPOR_0709g00080</name>
</gene>
<feature type="compositionally biased region" description="Low complexity" evidence="1">
    <location>
        <begin position="73"/>
        <end position="91"/>
    </location>
</feature>
<name>A0A4Z1KFV3_9HELO</name>
<evidence type="ECO:0000313" key="3">
    <source>
        <dbReference type="Proteomes" id="UP000297280"/>
    </source>
</evidence>
<dbReference type="AlphaFoldDB" id="A0A4Z1KFV3"/>
<organism evidence="2 3">
    <name type="scientific">Botrytis porri</name>
    <dbReference type="NCBI Taxonomy" id="87229"/>
    <lineage>
        <taxon>Eukaryota</taxon>
        <taxon>Fungi</taxon>
        <taxon>Dikarya</taxon>
        <taxon>Ascomycota</taxon>
        <taxon>Pezizomycotina</taxon>
        <taxon>Leotiomycetes</taxon>
        <taxon>Helotiales</taxon>
        <taxon>Sclerotiniaceae</taxon>
        <taxon>Botrytis</taxon>
    </lineage>
</organism>
<feature type="region of interest" description="Disordered" evidence="1">
    <location>
        <begin position="54"/>
        <end position="119"/>
    </location>
</feature>
<dbReference type="EMBL" id="PQXO01000708">
    <property type="protein sequence ID" value="TGO83062.1"/>
    <property type="molecule type" value="Genomic_DNA"/>
</dbReference>
<accession>A0A4Z1KFV3</accession>
<proteinExistence type="predicted"/>
<dbReference type="Proteomes" id="UP000297280">
    <property type="component" value="Unassembled WGS sequence"/>
</dbReference>
<sequence length="119" mass="12837">MSHHEIRDEITPPNLNFLLRANPLNKELKPSAPEEALAPVSVPVPPINDVISLSKEASPDEVLVPPPKEPNDESPLSKEPSPEVVSVPVLSPRREPRPDKPDADASGLLDVPKPGRLSS</sequence>
<feature type="compositionally biased region" description="Basic and acidic residues" evidence="1">
    <location>
        <begin position="92"/>
        <end position="103"/>
    </location>
</feature>
<evidence type="ECO:0000313" key="2">
    <source>
        <dbReference type="EMBL" id="TGO83062.1"/>
    </source>
</evidence>
<comment type="caution">
    <text evidence="2">The sequence shown here is derived from an EMBL/GenBank/DDBJ whole genome shotgun (WGS) entry which is preliminary data.</text>
</comment>
<reference evidence="2 3" key="1">
    <citation type="submission" date="2017-12" db="EMBL/GenBank/DDBJ databases">
        <title>Comparative genomics of Botrytis spp.</title>
        <authorList>
            <person name="Valero-Jimenez C.A."/>
            <person name="Tapia P."/>
            <person name="Veloso J."/>
            <person name="Silva-Moreno E."/>
            <person name="Staats M."/>
            <person name="Valdes J.H."/>
            <person name="Van Kan J.A.L."/>
        </authorList>
    </citation>
    <scope>NUCLEOTIDE SEQUENCE [LARGE SCALE GENOMIC DNA]</scope>
    <source>
        <strain evidence="2 3">MUCL3349</strain>
    </source>
</reference>
<evidence type="ECO:0000256" key="1">
    <source>
        <dbReference type="SAM" id="MobiDB-lite"/>
    </source>
</evidence>
<protein>
    <submittedName>
        <fullName evidence="2">Uncharacterized protein</fullName>
    </submittedName>
</protein>
<keyword evidence="3" id="KW-1185">Reference proteome</keyword>